<dbReference type="GO" id="GO:0003913">
    <property type="term" value="F:DNA photolyase activity"/>
    <property type="evidence" value="ECO:0007669"/>
    <property type="project" value="TreeGrafter"/>
</dbReference>
<dbReference type="PANTHER" id="PTHR37822:SF2">
    <property type="entry name" value="SPORE PHOTOPRODUCT LYASE"/>
    <property type="match status" value="1"/>
</dbReference>
<evidence type="ECO:0000313" key="1">
    <source>
        <dbReference type="EMBL" id="VUD71040.1"/>
    </source>
</evidence>
<dbReference type="RefSeq" id="WP_142582512.1">
    <property type="nucleotide sequence ID" value="NZ_CABFPH010000016.1"/>
</dbReference>
<dbReference type="GO" id="GO:1904047">
    <property type="term" value="F:S-adenosyl-L-methionine binding"/>
    <property type="evidence" value="ECO:0007669"/>
    <property type="project" value="TreeGrafter"/>
</dbReference>
<dbReference type="GO" id="GO:0042601">
    <property type="term" value="C:endospore-forming forespore"/>
    <property type="evidence" value="ECO:0007669"/>
    <property type="project" value="TreeGrafter"/>
</dbReference>
<organism evidence="1 2">
    <name type="scientific">Methylobacterium symbioticum</name>
    <dbReference type="NCBI Taxonomy" id="2584084"/>
    <lineage>
        <taxon>Bacteria</taxon>
        <taxon>Pseudomonadati</taxon>
        <taxon>Pseudomonadota</taxon>
        <taxon>Alphaproteobacteria</taxon>
        <taxon>Hyphomicrobiales</taxon>
        <taxon>Methylobacteriaceae</taxon>
        <taxon>Methylobacterium</taxon>
    </lineage>
</organism>
<dbReference type="EC" id="4.1.99.14" evidence="1"/>
<keyword evidence="1" id="KW-0456">Lyase</keyword>
<reference evidence="1 2" key="1">
    <citation type="submission" date="2019-06" db="EMBL/GenBank/DDBJ databases">
        <authorList>
            <person name="Rodrigo-Torres L."/>
            <person name="Arahal R. D."/>
            <person name="Lucena T."/>
        </authorList>
    </citation>
    <scope>NUCLEOTIDE SEQUENCE [LARGE SCALE GENOMIC DNA]</scope>
    <source>
        <strain evidence="1 2">SB0023/3</strain>
    </source>
</reference>
<name>A0A509EA41_9HYPH</name>
<dbReference type="PANTHER" id="PTHR37822">
    <property type="entry name" value="SPORE PHOTOPRODUCT LYASE-RELATED"/>
    <property type="match status" value="1"/>
</dbReference>
<proteinExistence type="predicted"/>
<protein>
    <submittedName>
        <fullName evidence="1">Spore photoproduct lyase</fullName>
        <ecNumber evidence="1">4.1.99.14</ecNumber>
    </submittedName>
</protein>
<dbReference type="InterPro" id="IPR049539">
    <property type="entry name" value="SPL"/>
</dbReference>
<dbReference type="Gene3D" id="3.80.30.30">
    <property type="match status" value="1"/>
</dbReference>
<dbReference type="Pfam" id="PF20903">
    <property type="entry name" value="SPL"/>
    <property type="match status" value="1"/>
</dbReference>
<dbReference type="AlphaFoldDB" id="A0A509EA41"/>
<evidence type="ECO:0000313" key="2">
    <source>
        <dbReference type="Proteomes" id="UP000410984"/>
    </source>
</evidence>
<dbReference type="OrthoDB" id="9787095at2"/>
<dbReference type="GO" id="GO:0051539">
    <property type="term" value="F:4 iron, 4 sulfur cluster binding"/>
    <property type="evidence" value="ECO:0007669"/>
    <property type="project" value="TreeGrafter"/>
</dbReference>
<dbReference type="Gene3D" id="3.40.50.12110">
    <property type="match status" value="1"/>
</dbReference>
<dbReference type="EMBL" id="CABFPH010000016">
    <property type="protein sequence ID" value="VUD71040.1"/>
    <property type="molecule type" value="Genomic_DNA"/>
</dbReference>
<dbReference type="Proteomes" id="UP000410984">
    <property type="component" value="Unassembled WGS sequence"/>
</dbReference>
<sequence length="367" mass="39364">MDLARADAPQSPNLRPARLWRPRRVLVTPAALEHAHGRAMVARAEALGLPVERLRANRLTGLGGGDPRRAYAEAKATLALVAAPPTKLRLQPIPPSADWRFDLAEGCPAHCQYCYLAGSLSGPPVTRVYANLDAILGALADYAGRGAVTSTTEARAGEGTTFEASCYTDPLGIEHLTGSLSAAIRHFGAWDAPVQLRFTTKFAAVAPLLGLDHGRRTRIRISVNAQGAARYEGGTDPLEARLAALGAVARAGYPVGLTIAPILPLPGWRDAYAGLIREAARTLDGVPDLDLTAELITHRFTPGSKTVLQGWYPGSDLPLDESARTRKLTKFGSVKYVLPKDLMAEMREALTGMLARDLPAARILYWT</sequence>
<accession>A0A509EA41</accession>
<gene>
    <name evidence="1" type="primary">splB_1</name>
    <name evidence="1" type="ORF">MET9862_01614</name>
</gene>
<keyword evidence="2" id="KW-1185">Reference proteome</keyword>